<evidence type="ECO:0008006" key="4">
    <source>
        <dbReference type="Google" id="ProtNLM"/>
    </source>
</evidence>
<dbReference type="EMBL" id="MCGR01000006">
    <property type="protein sequence ID" value="ORY89444.1"/>
    <property type="molecule type" value="Genomic_DNA"/>
</dbReference>
<comment type="caution">
    <text evidence="2">The sequence shown here is derived from an EMBL/GenBank/DDBJ whole genome shotgun (WGS) entry which is preliminary data.</text>
</comment>
<dbReference type="Proteomes" id="UP000193467">
    <property type="component" value="Unassembled WGS sequence"/>
</dbReference>
<gene>
    <name evidence="2" type="ORF">BCR35DRAFT_329371</name>
</gene>
<feature type="region of interest" description="Disordered" evidence="1">
    <location>
        <begin position="1"/>
        <end position="25"/>
    </location>
</feature>
<name>A0A1Y2FZE3_9BASI</name>
<sequence>MDAATATYEQGKEARSSSSPPQPLQQPAARIFGLESFKDLTLDWRPSVELEEPHLPPEVLYRILELGAASFERGEWSQRSKYLRRAALVSSVCKEQAQRLLWEDATITSDRAVQSFIEGAQKGRSTIHLAVGTEGDPRPTLSDAEVRRALQVCIGLRTLELANVYRLHAHTLSLSALKGLKSLSLKRSIRLSPFISGSWYPRLEFSLDDLDLELSWTPEQSSPILVAALLSKVVGQATIDLKPPRAQGFNGDRPPLFRASIPYPPLPSPLKSLRLRTLDLDGGRQALIGCLLPFLRQLHSLEHLSLDLLDLRAVAAIPHPLETLAVQELPFAMYDDSLISLLFEGAYHTQVRPYACSHCGKTFARQ</sequence>
<dbReference type="SUPFAM" id="SSF52047">
    <property type="entry name" value="RNI-like"/>
    <property type="match status" value="1"/>
</dbReference>
<dbReference type="InterPro" id="IPR036236">
    <property type="entry name" value="Znf_C2H2_sf"/>
</dbReference>
<keyword evidence="3" id="KW-1185">Reference proteome</keyword>
<evidence type="ECO:0000313" key="3">
    <source>
        <dbReference type="Proteomes" id="UP000193467"/>
    </source>
</evidence>
<evidence type="ECO:0000256" key="1">
    <source>
        <dbReference type="SAM" id="MobiDB-lite"/>
    </source>
</evidence>
<organism evidence="2 3">
    <name type="scientific">Leucosporidium creatinivorum</name>
    <dbReference type="NCBI Taxonomy" id="106004"/>
    <lineage>
        <taxon>Eukaryota</taxon>
        <taxon>Fungi</taxon>
        <taxon>Dikarya</taxon>
        <taxon>Basidiomycota</taxon>
        <taxon>Pucciniomycotina</taxon>
        <taxon>Microbotryomycetes</taxon>
        <taxon>Leucosporidiales</taxon>
        <taxon>Leucosporidium</taxon>
    </lineage>
</organism>
<accession>A0A1Y2FZE3</accession>
<protein>
    <recommendedName>
        <fullName evidence="4">F-box domain-containing protein</fullName>
    </recommendedName>
</protein>
<dbReference type="InParanoid" id="A0A1Y2FZE3"/>
<dbReference type="SUPFAM" id="SSF57667">
    <property type="entry name" value="beta-beta-alpha zinc fingers"/>
    <property type="match status" value="1"/>
</dbReference>
<proteinExistence type="predicted"/>
<dbReference type="AlphaFoldDB" id="A0A1Y2FZE3"/>
<reference evidence="2 3" key="1">
    <citation type="submission" date="2016-07" db="EMBL/GenBank/DDBJ databases">
        <title>Pervasive Adenine N6-methylation of Active Genes in Fungi.</title>
        <authorList>
            <consortium name="DOE Joint Genome Institute"/>
            <person name="Mondo S.J."/>
            <person name="Dannebaum R.O."/>
            <person name="Kuo R.C."/>
            <person name="Labutti K."/>
            <person name="Haridas S."/>
            <person name="Kuo A."/>
            <person name="Salamov A."/>
            <person name="Ahrendt S.R."/>
            <person name="Lipzen A."/>
            <person name="Sullivan W."/>
            <person name="Andreopoulos W.B."/>
            <person name="Clum A."/>
            <person name="Lindquist E."/>
            <person name="Daum C."/>
            <person name="Ramamoorthy G.K."/>
            <person name="Gryganskyi A."/>
            <person name="Culley D."/>
            <person name="Magnuson J.K."/>
            <person name="James T.Y."/>
            <person name="O'Malley M.A."/>
            <person name="Stajich J.E."/>
            <person name="Spatafora J.W."/>
            <person name="Visel A."/>
            <person name="Grigoriev I.V."/>
        </authorList>
    </citation>
    <scope>NUCLEOTIDE SEQUENCE [LARGE SCALE GENOMIC DNA]</scope>
    <source>
        <strain evidence="2 3">62-1032</strain>
    </source>
</reference>
<evidence type="ECO:0000313" key="2">
    <source>
        <dbReference type="EMBL" id="ORY89444.1"/>
    </source>
</evidence>